<name>A0A085NKZ8_9BILA</name>
<gene>
    <name evidence="1" type="ORF">M514_09524</name>
</gene>
<dbReference type="EMBL" id="KL367490">
    <property type="protein sequence ID" value="KFD70144.1"/>
    <property type="molecule type" value="Genomic_DNA"/>
</dbReference>
<accession>A0A085NKZ8</accession>
<sequence>MLSPLETIRSETEGVYASNLCFRSTCSDVSMPVRLDTGESMNCDSNNAIFVDELQESRLDEGKCFEDFEQALEALAVQAEFEQYYEDVINMVTQTLSGDPESGQTEATKYFI</sequence>
<dbReference type="Proteomes" id="UP000030758">
    <property type="component" value="Unassembled WGS sequence"/>
</dbReference>
<dbReference type="AlphaFoldDB" id="A0A085NKZ8"/>
<proteinExistence type="predicted"/>
<evidence type="ECO:0000313" key="1">
    <source>
        <dbReference type="EMBL" id="KFD70144.1"/>
    </source>
</evidence>
<organism evidence="1">
    <name type="scientific">Trichuris suis</name>
    <name type="common">pig whipworm</name>
    <dbReference type="NCBI Taxonomy" id="68888"/>
    <lineage>
        <taxon>Eukaryota</taxon>
        <taxon>Metazoa</taxon>
        <taxon>Ecdysozoa</taxon>
        <taxon>Nematoda</taxon>
        <taxon>Enoplea</taxon>
        <taxon>Dorylaimia</taxon>
        <taxon>Trichinellida</taxon>
        <taxon>Trichuridae</taxon>
        <taxon>Trichuris</taxon>
    </lineage>
</organism>
<reference evidence="1" key="1">
    <citation type="journal article" date="2014" name="Nat. Genet.">
        <title>Genome and transcriptome of the porcine whipworm Trichuris suis.</title>
        <authorList>
            <person name="Jex A.R."/>
            <person name="Nejsum P."/>
            <person name="Schwarz E.M."/>
            <person name="Hu L."/>
            <person name="Young N.D."/>
            <person name="Hall R.S."/>
            <person name="Korhonen P.K."/>
            <person name="Liao S."/>
            <person name="Thamsborg S."/>
            <person name="Xia J."/>
            <person name="Xu P."/>
            <person name="Wang S."/>
            <person name="Scheerlinck J.P."/>
            <person name="Hofmann A."/>
            <person name="Sternberg P.W."/>
            <person name="Wang J."/>
            <person name="Gasser R.B."/>
        </authorList>
    </citation>
    <scope>NUCLEOTIDE SEQUENCE [LARGE SCALE GENOMIC DNA]</scope>
    <source>
        <strain evidence="1">DCEP-RM93F</strain>
    </source>
</reference>
<protein>
    <submittedName>
        <fullName evidence="1">Uncharacterized protein</fullName>
    </submittedName>
</protein>